<proteinExistence type="predicted"/>
<dbReference type="Pfam" id="PF00271">
    <property type="entry name" value="Helicase_C"/>
    <property type="match status" value="1"/>
</dbReference>
<dbReference type="PANTHER" id="PTHR47396">
    <property type="entry name" value="TYPE I RESTRICTION ENZYME ECOKI R PROTEIN"/>
    <property type="match status" value="1"/>
</dbReference>
<dbReference type="InterPro" id="IPR001650">
    <property type="entry name" value="Helicase_C-like"/>
</dbReference>
<dbReference type="GO" id="GO:0016787">
    <property type="term" value="F:hydrolase activity"/>
    <property type="evidence" value="ECO:0007669"/>
    <property type="project" value="InterPro"/>
</dbReference>
<dbReference type="SMART" id="SM00487">
    <property type="entry name" value="DEXDc"/>
    <property type="match status" value="1"/>
</dbReference>
<dbReference type="Gene3D" id="3.40.50.300">
    <property type="entry name" value="P-loop containing nucleotide triphosphate hydrolases"/>
    <property type="match status" value="2"/>
</dbReference>
<reference evidence="3 4" key="1">
    <citation type="submission" date="2020-08" db="EMBL/GenBank/DDBJ databases">
        <title>Adhaeribacter dokdonensis sp. nov., isolated from the rhizosphere of Elymus tsukushiensis, a plant native to the Dokdo Islands, Republic of Korea.</title>
        <authorList>
            <person name="Ghim S.Y."/>
        </authorList>
    </citation>
    <scope>NUCLEOTIDE SEQUENCE [LARGE SCALE GENOMIC DNA]</scope>
    <source>
        <strain evidence="3 4">KUDC8001</strain>
        <plasmid evidence="3 4">unnamed</plasmid>
    </source>
</reference>
<keyword evidence="3" id="KW-0378">Hydrolase</keyword>
<evidence type="ECO:0000259" key="1">
    <source>
        <dbReference type="PROSITE" id="PS51192"/>
    </source>
</evidence>
<evidence type="ECO:0000259" key="2">
    <source>
        <dbReference type="PROSITE" id="PS51194"/>
    </source>
</evidence>
<keyword evidence="3" id="KW-0614">Plasmid</keyword>
<geneLocation type="plasmid" evidence="3 4">
    <name>unnamed</name>
</geneLocation>
<organism evidence="3 4">
    <name type="scientific">Adhaeribacter radiodurans</name>
    <dbReference type="NCBI Taxonomy" id="2745197"/>
    <lineage>
        <taxon>Bacteria</taxon>
        <taxon>Pseudomonadati</taxon>
        <taxon>Bacteroidota</taxon>
        <taxon>Cytophagia</taxon>
        <taxon>Cytophagales</taxon>
        <taxon>Hymenobacteraceae</taxon>
        <taxon>Adhaeribacter</taxon>
    </lineage>
</organism>
<keyword evidence="3" id="KW-0067">ATP-binding</keyword>
<dbReference type="GO" id="GO:0005829">
    <property type="term" value="C:cytosol"/>
    <property type="evidence" value="ECO:0007669"/>
    <property type="project" value="TreeGrafter"/>
</dbReference>
<keyword evidence="3" id="KW-0347">Helicase</keyword>
<dbReference type="PROSITE" id="PS51192">
    <property type="entry name" value="HELICASE_ATP_BIND_1"/>
    <property type="match status" value="1"/>
</dbReference>
<dbReference type="SUPFAM" id="SSF52540">
    <property type="entry name" value="P-loop containing nucleoside triphosphate hydrolases"/>
    <property type="match status" value="1"/>
</dbReference>
<name>A0A7L7L181_9BACT</name>
<dbReference type="GO" id="GO:0005524">
    <property type="term" value="F:ATP binding"/>
    <property type="evidence" value="ECO:0007669"/>
    <property type="project" value="InterPro"/>
</dbReference>
<dbReference type="AlphaFoldDB" id="A0A7L7L181"/>
<dbReference type="PANTHER" id="PTHR47396:SF1">
    <property type="entry name" value="ATP-DEPENDENT HELICASE IRC3-RELATED"/>
    <property type="match status" value="1"/>
</dbReference>
<dbReference type="EMBL" id="CP055152">
    <property type="protein sequence ID" value="QMU26553.1"/>
    <property type="molecule type" value="Genomic_DNA"/>
</dbReference>
<dbReference type="InterPro" id="IPR027417">
    <property type="entry name" value="P-loop_NTPase"/>
</dbReference>
<keyword evidence="4" id="KW-1185">Reference proteome</keyword>
<protein>
    <submittedName>
        <fullName evidence="3">DEAD/DEAH box helicase family protein</fullName>
    </submittedName>
</protein>
<sequence length="975" mass="111580">MSYFLENHYNIKYNIEANGLRNAQIGAIHAISSHFTLFEKEPALVVMPTGTGKTAVLIMAAFIERAKRVLVISSSVLVRGQIKEEFESLKTLKQVGVVSESIDLPKVFEIITPIRSNEQWTELENYDVVIGIPPSINIGISEDIYPNPSLFDLILVDEAHHAAATTWNNILNVFHNSKKIFFTATPFRRDKKEVLGRIVYNYPLSRAKKDRVFGEIGFIPITPDTNETVDLALAKAAEKQFNEDRENGFDHYILIRTNTKKHAKELEKVYEENTTLNLRRIDSKKTYKYIKQTVRKLKDKLLDGIICVDMLGEGFDFPNLKIGVLHQPHKSLAITLQFIGRFARTNASNIGQAKFLALPNDLEIGTKQLFSEGAIWNDLIVDLSQDRIIVEDLIKNVINSFNREEDDLVREEAENISIYNLNPYCHVKIYRVTDFNIEGYLDISGHEIVHHFISEENSAIIFISKVTQSPKWINSDEIVDVNFFLFLIFFDEETNLVFIHSAIKTPQFYDLMIEKFTNNPAEKISKYDLHKVLSGLSETEIFSLGMQNRSINSGESYRTISGSHAHNSIKKTDGRMYSNGHIYGKAKNEEDTKITIGYSSGSKVWSNAYEKIPIFINWCREIGRKIESDVIVKTHTGLDHLPIGVKINNFPEKVYAAIWNRETFSDFPDLNIVSVEGELLETVNLLEFDIIIDKDQTNNQELSFDLTYEKISIPLKFSFQDHYSLRESSDFLFNVFDYSIEEYLNEYPLQFYLNDFSAIIYNELHKPNQNEILFPAEQIFDFDWVTNNTDIEIEFYDPTNPRIKLKADNNNKDSIHETIHSSLFAQDYDLIVYDHGTGEMADYITFKESPDSTMINLFHIKGSGGKESGDRVNDVYEVCGQAIKSLLWTSNKNTFNKKFLQRVNSKPQKFIKGDLTQYKALISKGKMLSFTFTIVQPGVSKNNLSSKISSILAAANDYINGNGNNEQLNVWASLD</sequence>
<dbReference type="InterPro" id="IPR050742">
    <property type="entry name" value="Helicase_Restrict-Modif_Enz"/>
</dbReference>
<dbReference type="Pfam" id="PF04851">
    <property type="entry name" value="ResIII"/>
    <property type="match status" value="1"/>
</dbReference>
<dbReference type="Proteomes" id="UP000514509">
    <property type="component" value="Plasmid unnamed"/>
</dbReference>
<dbReference type="KEGG" id="add:HUW48_00335"/>
<evidence type="ECO:0000313" key="3">
    <source>
        <dbReference type="EMBL" id="QMU26553.1"/>
    </source>
</evidence>
<feature type="domain" description="Helicase C-terminal" evidence="2">
    <location>
        <begin position="228"/>
        <end position="409"/>
    </location>
</feature>
<feature type="domain" description="Helicase ATP-binding" evidence="1">
    <location>
        <begin position="34"/>
        <end position="204"/>
    </location>
</feature>
<dbReference type="SMART" id="SM00490">
    <property type="entry name" value="HELICc"/>
    <property type="match status" value="1"/>
</dbReference>
<accession>A0A7L7L181</accession>
<dbReference type="GO" id="GO:0004386">
    <property type="term" value="F:helicase activity"/>
    <property type="evidence" value="ECO:0007669"/>
    <property type="project" value="UniProtKB-KW"/>
</dbReference>
<dbReference type="InterPro" id="IPR014001">
    <property type="entry name" value="Helicase_ATP-bd"/>
</dbReference>
<gene>
    <name evidence="3" type="ORF">HUW48_00335</name>
</gene>
<dbReference type="GO" id="GO:0003677">
    <property type="term" value="F:DNA binding"/>
    <property type="evidence" value="ECO:0007669"/>
    <property type="project" value="InterPro"/>
</dbReference>
<keyword evidence="3" id="KW-0547">Nucleotide-binding</keyword>
<dbReference type="InterPro" id="IPR006935">
    <property type="entry name" value="Helicase/UvrB_N"/>
</dbReference>
<dbReference type="PROSITE" id="PS51194">
    <property type="entry name" value="HELICASE_CTER"/>
    <property type="match status" value="1"/>
</dbReference>
<evidence type="ECO:0000313" key="4">
    <source>
        <dbReference type="Proteomes" id="UP000514509"/>
    </source>
</evidence>
<dbReference type="RefSeq" id="WP_182411494.1">
    <property type="nucleotide sequence ID" value="NZ_CP055152.1"/>
</dbReference>